<feature type="region of interest" description="Disordered" evidence="1">
    <location>
        <begin position="286"/>
        <end position="325"/>
    </location>
</feature>
<evidence type="ECO:0000256" key="1">
    <source>
        <dbReference type="SAM" id="MobiDB-lite"/>
    </source>
</evidence>
<dbReference type="STRING" id="285568.AQJ66_21110"/>
<dbReference type="RefSeq" id="WP_061924467.1">
    <property type="nucleotide sequence ID" value="NZ_KQ948860.1"/>
</dbReference>
<dbReference type="AlphaFoldDB" id="A0A101SZI5"/>
<dbReference type="EMBL" id="LMWX01000034">
    <property type="protein sequence ID" value="KUN82808.1"/>
    <property type="molecule type" value="Genomic_DNA"/>
</dbReference>
<name>A0A101SZI5_9ACTN</name>
<gene>
    <name evidence="2" type="ORF">AQJ66_21110</name>
</gene>
<dbReference type="OrthoDB" id="24041at2"/>
<accession>A0A101SZI5</accession>
<reference evidence="2 3" key="1">
    <citation type="submission" date="2015-10" db="EMBL/GenBank/DDBJ databases">
        <title>Draft genome sequence of Streptomyces bungoensis DSM 41781, type strain for the species Streptomyces bungoensis.</title>
        <authorList>
            <person name="Ruckert C."/>
            <person name="Winkler A."/>
            <person name="Kalinowski J."/>
            <person name="Kampfer P."/>
            <person name="Glaeser S."/>
        </authorList>
    </citation>
    <scope>NUCLEOTIDE SEQUENCE [LARGE SCALE GENOMIC DNA]</scope>
    <source>
        <strain evidence="2 3">DSM 41781</strain>
    </source>
</reference>
<sequence length="325" mass="32669">MIQQRTRSAATAPAPVPSLALASASPGTPVALLLGASGASGGPDDAAAVSALLEAWACGVATHVVDRASLLAARGSETAALADASSGLDVTRPDLCVAWARGQVAQGRRFDIVLGLRPETQPAAAETAAALGLRGNRPDVVRTVLDAGTCRAALAAEGFLLDTEPPAAGGLAAVGVFAAGRPHIALVAALPADGGAVRTAGLTRSEWAAVTGRACSAVHRLGLEFGVFRVDLRLTGRGVVLGSVRTTLGHDGVSALLRTAVPWLEPYGAVYDDALDRTGPLPVLPVNRPAAPGPGSAAVPAPPLLRLAGDPDDAADEPHLWRGID</sequence>
<evidence type="ECO:0000313" key="3">
    <source>
        <dbReference type="Proteomes" id="UP000053024"/>
    </source>
</evidence>
<organism evidence="2 3">
    <name type="scientific">Streptomyces bungoensis</name>
    <dbReference type="NCBI Taxonomy" id="285568"/>
    <lineage>
        <taxon>Bacteria</taxon>
        <taxon>Bacillati</taxon>
        <taxon>Actinomycetota</taxon>
        <taxon>Actinomycetes</taxon>
        <taxon>Kitasatosporales</taxon>
        <taxon>Streptomycetaceae</taxon>
        <taxon>Streptomyces</taxon>
    </lineage>
</organism>
<feature type="compositionally biased region" description="Basic and acidic residues" evidence="1">
    <location>
        <begin position="316"/>
        <end position="325"/>
    </location>
</feature>
<proteinExistence type="predicted"/>
<keyword evidence="3" id="KW-1185">Reference proteome</keyword>
<protein>
    <submittedName>
        <fullName evidence="2">Uncharacterized protein</fullName>
    </submittedName>
</protein>
<dbReference type="Gene3D" id="3.30.470.20">
    <property type="entry name" value="ATP-grasp fold, B domain"/>
    <property type="match status" value="1"/>
</dbReference>
<feature type="compositionally biased region" description="Low complexity" evidence="1">
    <location>
        <begin position="289"/>
        <end position="308"/>
    </location>
</feature>
<dbReference type="Proteomes" id="UP000053024">
    <property type="component" value="Unassembled WGS sequence"/>
</dbReference>
<comment type="caution">
    <text evidence="2">The sequence shown here is derived from an EMBL/GenBank/DDBJ whole genome shotgun (WGS) entry which is preliminary data.</text>
</comment>
<evidence type="ECO:0000313" key="2">
    <source>
        <dbReference type="EMBL" id="KUN82808.1"/>
    </source>
</evidence>